<feature type="transmembrane region" description="Helical" evidence="2">
    <location>
        <begin position="185"/>
        <end position="204"/>
    </location>
</feature>
<evidence type="ECO:0000256" key="2">
    <source>
        <dbReference type="SAM" id="Phobius"/>
    </source>
</evidence>
<sequence length="321" mass="34345">MFIGHYGVSFAAKSGDRSIPLWVLFIAVQLLDVAWAPFVLLGIEKVRIVPGFTATNPLDLYYMPYTHSLVAALLWSAAAFAVYRLVAPGKRAWSALLVGAAVFSHWVLDLVVHRPDLPLYDNTAKMGLGLWNFPALALGLEAVLLFGGMWLYFRSGAARRTAFVVLGLIMLGVQVYVFFGPPPPSGKAAAVTALVAYAVFALVIRMLERPPRLRQASAVSALLVMVCAAGGCAAGTGLHPAIDAPTHFQVRGPDGRAVEPTPGEGCRTPMIDPRDGAPLILIRSAGGQGDYQVPVARYGVRKGELLRLDCATGNVIGIVRR</sequence>
<feature type="transmembrane region" description="Helical" evidence="2">
    <location>
        <begin position="63"/>
        <end position="86"/>
    </location>
</feature>
<feature type="transmembrane region" description="Helical" evidence="2">
    <location>
        <begin position="21"/>
        <end position="43"/>
    </location>
</feature>
<feature type="transmembrane region" description="Helical" evidence="2">
    <location>
        <begin position="216"/>
        <end position="238"/>
    </location>
</feature>
<protein>
    <recommendedName>
        <fullName evidence="5">Metal-dependent hydrolase</fullName>
    </recommendedName>
</protein>
<reference evidence="3 4" key="1">
    <citation type="journal article" date="2019" name="Nat. Microbiol.">
        <title>Mediterranean grassland soil C-N compound turnover is dependent on rainfall and depth, and is mediated by genomically divergent microorganisms.</title>
        <authorList>
            <person name="Diamond S."/>
            <person name="Andeer P.F."/>
            <person name="Li Z."/>
            <person name="Crits-Christoph A."/>
            <person name="Burstein D."/>
            <person name="Anantharaman K."/>
            <person name="Lane K.R."/>
            <person name="Thomas B.C."/>
            <person name="Pan C."/>
            <person name="Northen T.R."/>
            <person name="Banfield J.F."/>
        </authorList>
    </citation>
    <scope>NUCLEOTIDE SEQUENCE [LARGE SCALE GENOMIC DNA]</scope>
    <source>
        <strain evidence="3">WS_7</strain>
    </source>
</reference>
<evidence type="ECO:0000313" key="3">
    <source>
        <dbReference type="EMBL" id="TMQ61998.1"/>
    </source>
</evidence>
<keyword evidence="2" id="KW-0472">Membrane</keyword>
<dbReference type="Proteomes" id="UP000317366">
    <property type="component" value="Unassembled WGS sequence"/>
</dbReference>
<feature type="transmembrane region" description="Helical" evidence="2">
    <location>
        <begin position="133"/>
        <end position="153"/>
    </location>
</feature>
<feature type="transmembrane region" description="Helical" evidence="2">
    <location>
        <begin position="160"/>
        <end position="179"/>
    </location>
</feature>
<keyword evidence="2" id="KW-1133">Transmembrane helix</keyword>
<feature type="region of interest" description="Disordered" evidence="1">
    <location>
        <begin position="251"/>
        <end position="270"/>
    </location>
</feature>
<evidence type="ECO:0000256" key="1">
    <source>
        <dbReference type="SAM" id="MobiDB-lite"/>
    </source>
</evidence>
<evidence type="ECO:0000313" key="4">
    <source>
        <dbReference type="Proteomes" id="UP000317366"/>
    </source>
</evidence>
<proteinExistence type="predicted"/>
<comment type="caution">
    <text evidence="3">The sequence shown here is derived from an EMBL/GenBank/DDBJ whole genome shotgun (WGS) entry which is preliminary data.</text>
</comment>
<dbReference type="EMBL" id="VBOX01000087">
    <property type="protein sequence ID" value="TMQ61998.1"/>
    <property type="molecule type" value="Genomic_DNA"/>
</dbReference>
<evidence type="ECO:0008006" key="5">
    <source>
        <dbReference type="Google" id="ProtNLM"/>
    </source>
</evidence>
<gene>
    <name evidence="3" type="ORF">E6K77_08710</name>
</gene>
<dbReference type="AlphaFoldDB" id="A0A538TEF5"/>
<feature type="transmembrane region" description="Helical" evidence="2">
    <location>
        <begin position="93"/>
        <end position="113"/>
    </location>
</feature>
<name>A0A538TEF5_UNCEI</name>
<keyword evidence="2" id="KW-0812">Transmembrane</keyword>
<organism evidence="3 4">
    <name type="scientific">Eiseniibacteriota bacterium</name>
    <dbReference type="NCBI Taxonomy" id="2212470"/>
    <lineage>
        <taxon>Bacteria</taxon>
        <taxon>Candidatus Eiseniibacteriota</taxon>
    </lineage>
</organism>
<accession>A0A538TEF5</accession>